<protein>
    <submittedName>
        <fullName evidence="1">Uncharacterized protein</fullName>
    </submittedName>
</protein>
<keyword evidence="2" id="KW-1185">Reference proteome</keyword>
<dbReference type="Proteomes" id="UP000724874">
    <property type="component" value="Unassembled WGS sequence"/>
</dbReference>
<organism evidence="1 2">
    <name type="scientific">Gymnopilus junonius</name>
    <name type="common">Spectacular rustgill mushroom</name>
    <name type="synonym">Gymnopilus spectabilis subsp. junonius</name>
    <dbReference type="NCBI Taxonomy" id="109634"/>
    <lineage>
        <taxon>Eukaryota</taxon>
        <taxon>Fungi</taxon>
        <taxon>Dikarya</taxon>
        <taxon>Basidiomycota</taxon>
        <taxon>Agaricomycotina</taxon>
        <taxon>Agaricomycetes</taxon>
        <taxon>Agaricomycetidae</taxon>
        <taxon>Agaricales</taxon>
        <taxon>Agaricineae</taxon>
        <taxon>Hymenogastraceae</taxon>
        <taxon>Gymnopilus</taxon>
    </lineage>
</organism>
<dbReference type="EMBL" id="JADNYJ010000009">
    <property type="protein sequence ID" value="KAF8909242.1"/>
    <property type="molecule type" value="Genomic_DNA"/>
</dbReference>
<accession>A0A9P5NWV4</accession>
<evidence type="ECO:0000313" key="1">
    <source>
        <dbReference type="EMBL" id="KAF8909242.1"/>
    </source>
</evidence>
<proteinExistence type="predicted"/>
<gene>
    <name evidence="1" type="ORF">CPB84DRAFT_1495726</name>
</gene>
<sequence>MAVTLPFELRDKIVDDLYFMSTLSNPTSVSNPRNCEYVQALRSCLFVSSDFRFRVLGKLFERVSLSEEESNRRKFNKRILLLRKIVDPPRNLSKSFEDGIAPYIKSFSLTFSLAHEHEHHQKDWARINRNLNYFTRKLRGKYYGIKTFQLAFNDNTTGTRSTSRKSAQWSSLHSKFRYALGYLMKSPFLASVSFRNIITFPATLFDDVHYSHLYLEYDPLQSWADPLPSKKSYNTEQISTPQLQTFYTDLLFRYQDLLTLRPLLTNLKCLETSSNTSEYELHKLSYITDICAHALERVSINLTGNMASRYLNLSTMANLKSLSLDCKWIFINPNGGARLDGLTNIYTFFNIPHAMNKLRDISIRWRMGEGHARAFGRFQDPVSIQMLLSFLSGSKYPALHQFSLTIQVISVLSYVHVRHRCQDAEKDVFLVPLEEQFKNTPEKLDYRFAVERLCLHVEPVSSS</sequence>
<dbReference type="AlphaFoldDB" id="A0A9P5NWV4"/>
<dbReference type="OrthoDB" id="2745898at2759"/>
<evidence type="ECO:0000313" key="2">
    <source>
        <dbReference type="Proteomes" id="UP000724874"/>
    </source>
</evidence>
<reference evidence="1" key="1">
    <citation type="submission" date="2020-11" db="EMBL/GenBank/DDBJ databases">
        <authorList>
            <consortium name="DOE Joint Genome Institute"/>
            <person name="Ahrendt S."/>
            <person name="Riley R."/>
            <person name="Andreopoulos W."/>
            <person name="LaButti K."/>
            <person name="Pangilinan J."/>
            <person name="Ruiz-duenas F.J."/>
            <person name="Barrasa J.M."/>
            <person name="Sanchez-Garcia M."/>
            <person name="Camarero S."/>
            <person name="Miyauchi S."/>
            <person name="Serrano A."/>
            <person name="Linde D."/>
            <person name="Babiker R."/>
            <person name="Drula E."/>
            <person name="Ayuso-Fernandez I."/>
            <person name="Pacheco R."/>
            <person name="Padilla G."/>
            <person name="Ferreira P."/>
            <person name="Barriuso J."/>
            <person name="Kellner H."/>
            <person name="Castanera R."/>
            <person name="Alfaro M."/>
            <person name="Ramirez L."/>
            <person name="Pisabarro A.G."/>
            <person name="Kuo A."/>
            <person name="Tritt A."/>
            <person name="Lipzen A."/>
            <person name="He G."/>
            <person name="Yan M."/>
            <person name="Ng V."/>
            <person name="Cullen D."/>
            <person name="Martin F."/>
            <person name="Rosso M.-N."/>
            <person name="Henrissat B."/>
            <person name="Hibbett D."/>
            <person name="Martinez A.T."/>
            <person name="Grigoriev I.V."/>
        </authorList>
    </citation>
    <scope>NUCLEOTIDE SEQUENCE</scope>
    <source>
        <strain evidence="1">AH 44721</strain>
    </source>
</reference>
<comment type="caution">
    <text evidence="1">The sequence shown here is derived from an EMBL/GenBank/DDBJ whole genome shotgun (WGS) entry which is preliminary data.</text>
</comment>
<name>A0A9P5NWV4_GYMJU</name>